<sequence length="100" mass="11397">MLPVVHHYLCCQLLALIVILKEILNGLEELYIYSKEEIKAQFPVPKESQTEKLSDVLNKKKPDDGKDAKKKKKQTEEQLKAPDKSAVVEKVLVEQQALLV</sequence>
<keyword evidence="4" id="KW-1185">Reference proteome</keyword>
<feature type="compositionally biased region" description="Basic and acidic residues" evidence="1">
    <location>
        <begin position="74"/>
        <end position="84"/>
    </location>
</feature>
<keyword evidence="2" id="KW-0732">Signal</keyword>
<feature type="compositionally biased region" description="Basic and acidic residues" evidence="1">
    <location>
        <begin position="48"/>
        <end position="67"/>
    </location>
</feature>
<dbReference type="WBParaSite" id="BTMF_0001340401-mRNA-1">
    <property type="protein sequence ID" value="BTMF_0001340401-mRNA-1"/>
    <property type="gene ID" value="BTMF_0001340401"/>
</dbReference>
<organism evidence="5">
    <name type="scientific">Brugia timori</name>
    <dbReference type="NCBI Taxonomy" id="42155"/>
    <lineage>
        <taxon>Eukaryota</taxon>
        <taxon>Metazoa</taxon>
        <taxon>Ecdysozoa</taxon>
        <taxon>Nematoda</taxon>
        <taxon>Chromadorea</taxon>
        <taxon>Rhabditida</taxon>
        <taxon>Spirurina</taxon>
        <taxon>Spiruromorpha</taxon>
        <taxon>Filarioidea</taxon>
        <taxon>Onchocercidae</taxon>
        <taxon>Brugia</taxon>
    </lineage>
</organism>
<dbReference type="Proteomes" id="UP000280834">
    <property type="component" value="Unassembled WGS sequence"/>
</dbReference>
<dbReference type="EMBL" id="UZAG01018301">
    <property type="protein sequence ID" value="VDO38985.1"/>
    <property type="molecule type" value="Genomic_DNA"/>
</dbReference>
<evidence type="ECO:0000313" key="5">
    <source>
        <dbReference type="WBParaSite" id="BTMF_0001340401-mRNA-1"/>
    </source>
</evidence>
<evidence type="ECO:0000256" key="1">
    <source>
        <dbReference type="SAM" id="MobiDB-lite"/>
    </source>
</evidence>
<dbReference type="AlphaFoldDB" id="A0A0R3R080"/>
<name>A0A0R3R080_9BILA</name>
<evidence type="ECO:0000313" key="3">
    <source>
        <dbReference type="EMBL" id="VDO38985.1"/>
    </source>
</evidence>
<feature type="signal peptide" evidence="2">
    <location>
        <begin position="1"/>
        <end position="26"/>
    </location>
</feature>
<accession>A0A0R3R080</accession>
<proteinExistence type="predicted"/>
<evidence type="ECO:0000256" key="2">
    <source>
        <dbReference type="SAM" id="SignalP"/>
    </source>
</evidence>
<reference evidence="3 4" key="2">
    <citation type="submission" date="2018-11" db="EMBL/GenBank/DDBJ databases">
        <authorList>
            <consortium name="Pathogen Informatics"/>
        </authorList>
    </citation>
    <scope>NUCLEOTIDE SEQUENCE [LARGE SCALE GENOMIC DNA]</scope>
</reference>
<reference evidence="5" key="1">
    <citation type="submission" date="2017-02" db="UniProtKB">
        <authorList>
            <consortium name="WormBaseParasite"/>
        </authorList>
    </citation>
    <scope>IDENTIFICATION</scope>
</reference>
<protein>
    <submittedName>
        <fullName evidence="5">Thymosin beta</fullName>
    </submittedName>
</protein>
<evidence type="ECO:0000313" key="4">
    <source>
        <dbReference type="Proteomes" id="UP000280834"/>
    </source>
</evidence>
<gene>
    <name evidence="3" type="ORF">BTMF_LOCUS11415</name>
</gene>
<feature type="region of interest" description="Disordered" evidence="1">
    <location>
        <begin position="45"/>
        <end position="84"/>
    </location>
</feature>
<feature type="chain" id="PRO_5043130945" evidence="2">
    <location>
        <begin position="27"/>
        <end position="100"/>
    </location>
</feature>